<dbReference type="InterPro" id="IPR006600">
    <property type="entry name" value="HTH_CenpB_DNA-bd_dom"/>
</dbReference>
<evidence type="ECO:0000313" key="4">
    <source>
        <dbReference type="Proteomes" id="UP000704712"/>
    </source>
</evidence>
<dbReference type="SUPFAM" id="SSF46689">
    <property type="entry name" value="Homeodomain-like"/>
    <property type="match status" value="1"/>
</dbReference>
<keyword evidence="1 3" id="KW-0238">DNA-binding</keyword>
<dbReference type="PROSITE" id="PS51253">
    <property type="entry name" value="HTH_CENPB"/>
    <property type="match status" value="1"/>
</dbReference>
<dbReference type="EMBL" id="JAACNO010000257">
    <property type="protein sequence ID" value="KAF4148594.1"/>
    <property type="molecule type" value="Genomic_DNA"/>
</dbReference>
<gene>
    <name evidence="3" type="ORF">GN958_ATG02238</name>
</gene>
<evidence type="ECO:0000313" key="3">
    <source>
        <dbReference type="EMBL" id="KAF4148594.1"/>
    </source>
</evidence>
<protein>
    <submittedName>
        <fullName evidence="3">Tc5 transposase DNA-binding domain</fullName>
    </submittedName>
</protein>
<dbReference type="GO" id="GO:0003677">
    <property type="term" value="F:DNA binding"/>
    <property type="evidence" value="ECO:0007669"/>
    <property type="project" value="UniProtKB-KW"/>
</dbReference>
<dbReference type="AlphaFoldDB" id="A0A8S9VB02"/>
<proteinExistence type="predicted"/>
<reference evidence="3" key="1">
    <citation type="submission" date="2020-03" db="EMBL/GenBank/DDBJ databases">
        <title>Hybrid Assembly of Korean Phytophthora infestans isolates.</title>
        <authorList>
            <person name="Prokchorchik M."/>
            <person name="Lee Y."/>
            <person name="Seo J."/>
            <person name="Cho J.-H."/>
            <person name="Park Y.-E."/>
            <person name="Jang D.-C."/>
            <person name="Im J.-S."/>
            <person name="Choi J.-G."/>
            <person name="Park H.-J."/>
            <person name="Lee G.-B."/>
            <person name="Lee Y.-G."/>
            <person name="Hong S.-Y."/>
            <person name="Cho K."/>
            <person name="Sohn K.H."/>
        </authorList>
    </citation>
    <scope>NUCLEOTIDE SEQUENCE</scope>
    <source>
        <strain evidence="3">KR_2_A2</strain>
    </source>
</reference>
<accession>A0A8S9VB02</accession>
<feature type="domain" description="HTH CENPB-type" evidence="2">
    <location>
        <begin position="29"/>
        <end position="102"/>
    </location>
</feature>
<dbReference type="Pfam" id="PF03221">
    <property type="entry name" value="HTH_Tnp_Tc5"/>
    <property type="match status" value="1"/>
</dbReference>
<evidence type="ECO:0000259" key="2">
    <source>
        <dbReference type="PROSITE" id="PS51253"/>
    </source>
</evidence>
<organism evidence="3 4">
    <name type="scientific">Phytophthora infestans</name>
    <name type="common">Potato late blight agent</name>
    <name type="synonym">Botrytis infestans</name>
    <dbReference type="NCBI Taxonomy" id="4787"/>
    <lineage>
        <taxon>Eukaryota</taxon>
        <taxon>Sar</taxon>
        <taxon>Stramenopiles</taxon>
        <taxon>Oomycota</taxon>
        <taxon>Peronosporomycetes</taxon>
        <taxon>Peronosporales</taxon>
        <taxon>Peronosporaceae</taxon>
        <taxon>Phytophthora</taxon>
    </lineage>
</organism>
<dbReference type="Gene3D" id="1.10.10.60">
    <property type="entry name" value="Homeodomain-like"/>
    <property type="match status" value="1"/>
</dbReference>
<sequence length="162" mass="18611">MQLISDWKSSRVLIELMCLQGKGHYERARKLGDGTILPDGAEAYTSMWISLLRREGCPVSEQLLHFKAREVAADRGIPSLLFSASHSWWRGFRRRSRFSIRAKTRQGQTTPEDAQLKAEEFKKEVKELILEHNITTVLNANQTAVFYEYLPTKTINGENDLD</sequence>
<dbReference type="InterPro" id="IPR009057">
    <property type="entry name" value="Homeodomain-like_sf"/>
</dbReference>
<comment type="caution">
    <text evidence="3">The sequence shown here is derived from an EMBL/GenBank/DDBJ whole genome shotgun (WGS) entry which is preliminary data.</text>
</comment>
<dbReference type="Proteomes" id="UP000704712">
    <property type="component" value="Unassembled WGS sequence"/>
</dbReference>
<name>A0A8S9VB02_PHYIN</name>
<evidence type="ECO:0000256" key="1">
    <source>
        <dbReference type="ARBA" id="ARBA00023125"/>
    </source>
</evidence>